<dbReference type="Pfam" id="PF02050">
    <property type="entry name" value="FliJ"/>
    <property type="match status" value="1"/>
</dbReference>
<comment type="subcellular location">
    <subcellularLocation>
        <location evidence="1">Cell membrane</location>
        <topology evidence="1">Peripheral membrane protein</topology>
        <orientation evidence="1">Cytoplasmic side</orientation>
    </subcellularLocation>
</comment>
<sequence length="150" mass="16107">MARRFPLDGLLRARRLSEERAAATLERANHGRRAAEVAVDDARTRLTGLGFASPGHAGATALATPETWQIIAASRAASATTISELTGALHEASTKADLAAQQWGEARMRVSMIEKLGERHAAKVAAEDLAAEQLVLDEAALRRSLDKEDR</sequence>
<evidence type="ECO:0000256" key="5">
    <source>
        <dbReference type="ARBA" id="ARBA00022475"/>
    </source>
</evidence>
<keyword evidence="11" id="KW-0282">Flagellum</keyword>
<evidence type="ECO:0000256" key="6">
    <source>
        <dbReference type="ARBA" id="ARBA00022500"/>
    </source>
</evidence>
<keyword evidence="6" id="KW-0145">Chemotaxis</keyword>
<organism evidence="11 12">
    <name type="scientific">Demequina zhanjiangensis</name>
    <dbReference type="NCBI Taxonomy" id="3051659"/>
    <lineage>
        <taxon>Bacteria</taxon>
        <taxon>Bacillati</taxon>
        <taxon>Actinomycetota</taxon>
        <taxon>Actinomycetes</taxon>
        <taxon>Micrococcales</taxon>
        <taxon>Demequinaceae</taxon>
        <taxon>Demequina</taxon>
    </lineage>
</organism>
<evidence type="ECO:0000256" key="9">
    <source>
        <dbReference type="ARBA" id="ARBA00023136"/>
    </source>
</evidence>
<keyword evidence="11" id="KW-0969">Cilium</keyword>
<keyword evidence="8" id="KW-0653">Protein transport</keyword>
<keyword evidence="10" id="KW-1006">Bacterial flagellum protein export</keyword>
<dbReference type="EMBL" id="JAUHPV010000002">
    <property type="protein sequence ID" value="MDN4472373.1"/>
    <property type="molecule type" value="Genomic_DNA"/>
</dbReference>
<evidence type="ECO:0000256" key="4">
    <source>
        <dbReference type="ARBA" id="ARBA00022448"/>
    </source>
</evidence>
<accession>A0ABT8FZQ9</accession>
<dbReference type="InterPro" id="IPR053716">
    <property type="entry name" value="Flag_assembly_chemotaxis_eff"/>
</dbReference>
<dbReference type="InterPro" id="IPR012823">
    <property type="entry name" value="Flagell_FliJ"/>
</dbReference>
<dbReference type="Gene3D" id="1.10.287.1700">
    <property type="match status" value="1"/>
</dbReference>
<evidence type="ECO:0000256" key="7">
    <source>
        <dbReference type="ARBA" id="ARBA00022795"/>
    </source>
</evidence>
<evidence type="ECO:0000256" key="1">
    <source>
        <dbReference type="ARBA" id="ARBA00004413"/>
    </source>
</evidence>
<dbReference type="Proteomes" id="UP001172738">
    <property type="component" value="Unassembled WGS sequence"/>
</dbReference>
<comment type="caution">
    <text evidence="11">The sequence shown here is derived from an EMBL/GenBank/DDBJ whole genome shotgun (WGS) entry which is preliminary data.</text>
</comment>
<keyword evidence="12" id="KW-1185">Reference proteome</keyword>
<evidence type="ECO:0000256" key="2">
    <source>
        <dbReference type="ARBA" id="ARBA00010004"/>
    </source>
</evidence>
<name>A0ABT8FZQ9_9MICO</name>
<evidence type="ECO:0000313" key="11">
    <source>
        <dbReference type="EMBL" id="MDN4472373.1"/>
    </source>
</evidence>
<keyword evidence="5" id="KW-1003">Cell membrane</keyword>
<comment type="similarity">
    <text evidence="2">Belongs to the FliJ family.</text>
</comment>
<evidence type="ECO:0000313" key="12">
    <source>
        <dbReference type="Proteomes" id="UP001172738"/>
    </source>
</evidence>
<evidence type="ECO:0000256" key="8">
    <source>
        <dbReference type="ARBA" id="ARBA00022927"/>
    </source>
</evidence>
<keyword evidence="11" id="KW-0966">Cell projection</keyword>
<dbReference type="RefSeq" id="WP_301126867.1">
    <property type="nucleotide sequence ID" value="NZ_JAUHPV010000002.1"/>
</dbReference>
<keyword evidence="4" id="KW-0813">Transport</keyword>
<protein>
    <recommendedName>
        <fullName evidence="3">Flagellar FliJ protein</fullName>
    </recommendedName>
</protein>
<evidence type="ECO:0000256" key="10">
    <source>
        <dbReference type="ARBA" id="ARBA00023225"/>
    </source>
</evidence>
<reference evidence="11" key="1">
    <citation type="submission" date="2023-06" db="EMBL/GenBank/DDBJ databases">
        <title>SYSU T00b26.</title>
        <authorList>
            <person name="Gao L."/>
            <person name="Fang B.-Z."/>
            <person name="Li W.-J."/>
        </authorList>
    </citation>
    <scope>NUCLEOTIDE SEQUENCE</scope>
    <source>
        <strain evidence="11">SYSU T00b26</strain>
    </source>
</reference>
<proteinExistence type="inferred from homology"/>
<keyword evidence="9" id="KW-0472">Membrane</keyword>
<gene>
    <name evidence="11" type="ORF">QQX04_05135</name>
</gene>
<keyword evidence="7" id="KW-1005">Bacterial flagellum biogenesis</keyword>
<evidence type="ECO:0000256" key="3">
    <source>
        <dbReference type="ARBA" id="ARBA00020392"/>
    </source>
</evidence>